<organism evidence="1 2">
    <name type="scientific">Gossypium arboreum</name>
    <name type="common">Tree cotton</name>
    <name type="synonym">Gossypium nanking</name>
    <dbReference type="NCBI Taxonomy" id="29729"/>
    <lineage>
        <taxon>Eukaryota</taxon>
        <taxon>Viridiplantae</taxon>
        <taxon>Streptophyta</taxon>
        <taxon>Embryophyta</taxon>
        <taxon>Tracheophyta</taxon>
        <taxon>Spermatophyta</taxon>
        <taxon>Magnoliopsida</taxon>
        <taxon>eudicotyledons</taxon>
        <taxon>Gunneridae</taxon>
        <taxon>Pentapetalae</taxon>
        <taxon>rosids</taxon>
        <taxon>malvids</taxon>
        <taxon>Malvales</taxon>
        <taxon>Malvaceae</taxon>
        <taxon>Malvoideae</taxon>
        <taxon>Gossypium</taxon>
    </lineage>
</organism>
<evidence type="ECO:0000313" key="1">
    <source>
        <dbReference type="EMBL" id="KHG12316.1"/>
    </source>
</evidence>
<dbReference type="AlphaFoldDB" id="A0A0B0NMP1"/>
<reference evidence="2" key="1">
    <citation type="submission" date="2014-09" db="EMBL/GenBank/DDBJ databases">
        <authorList>
            <person name="Mudge J."/>
            <person name="Ramaraj T."/>
            <person name="Lindquist I.E."/>
            <person name="Bharti A.K."/>
            <person name="Sundararajan A."/>
            <person name="Cameron C.T."/>
            <person name="Woodward J.E."/>
            <person name="May G.D."/>
            <person name="Brubaker C."/>
            <person name="Broadhvest J."/>
            <person name="Wilkins T.A."/>
        </authorList>
    </citation>
    <scope>NUCLEOTIDE SEQUENCE</scope>
    <source>
        <strain evidence="2">cv. AKA8401</strain>
    </source>
</reference>
<dbReference type="Proteomes" id="UP000032142">
    <property type="component" value="Unassembled WGS sequence"/>
</dbReference>
<gene>
    <name evidence="1" type="ORF">F383_20230</name>
</gene>
<protein>
    <submittedName>
        <fullName evidence="1">Putative respiratory burst oxidase H-like protein</fullName>
    </submittedName>
</protein>
<proteinExistence type="predicted"/>
<sequence>MVSYSFSSFVIPNEPLRIIISDTQGILHTRCHISINGPAHTSCQARCSYSVLLTQAVK</sequence>
<dbReference type="EMBL" id="KN397449">
    <property type="protein sequence ID" value="KHG12316.1"/>
    <property type="molecule type" value="Genomic_DNA"/>
</dbReference>
<evidence type="ECO:0000313" key="2">
    <source>
        <dbReference type="Proteomes" id="UP000032142"/>
    </source>
</evidence>
<name>A0A0B0NMP1_GOSAR</name>
<accession>A0A0B0NMP1</accession>
<keyword evidence="2" id="KW-1185">Reference proteome</keyword>